<dbReference type="AlphaFoldDB" id="A0A4U0YN60"/>
<proteinExistence type="predicted"/>
<sequence>MRQVSMATRDELLVALTVRFGQAGREEKARILTEFVALTGYHRKHAARLLRGGSHRDRSAPRPRRRLYDDAVREALILLWEASDRICGKRLKPLIPMLVA</sequence>
<evidence type="ECO:0000313" key="2">
    <source>
        <dbReference type="Proteomes" id="UP000306340"/>
    </source>
</evidence>
<reference evidence="1 2" key="1">
    <citation type="submission" date="2019-04" db="EMBL/GenBank/DDBJ databases">
        <title>Crypto-aerobic microbial life in anoxic (sulfidic) marine sediments.</title>
        <authorList>
            <person name="Bhattacharya S."/>
            <person name="Roy C."/>
            <person name="Mondal N."/>
            <person name="Sarkar J."/>
            <person name="Mandal S."/>
            <person name="Rameez M.J."/>
            <person name="Ghosh W."/>
        </authorList>
    </citation>
    <scope>NUCLEOTIDE SEQUENCE [LARGE SCALE GENOMIC DNA]</scope>
    <source>
        <strain evidence="1 2">SBBC</strain>
    </source>
</reference>
<name>A0A4U0YN60_9RHOB</name>
<dbReference type="Proteomes" id="UP000306340">
    <property type="component" value="Unassembled WGS sequence"/>
</dbReference>
<organism evidence="1 2">
    <name type="scientific">Cereibacter changlensis</name>
    <dbReference type="NCBI Taxonomy" id="402884"/>
    <lineage>
        <taxon>Bacteria</taxon>
        <taxon>Pseudomonadati</taxon>
        <taxon>Pseudomonadota</taxon>
        <taxon>Alphaproteobacteria</taxon>
        <taxon>Rhodobacterales</taxon>
        <taxon>Paracoccaceae</taxon>
        <taxon>Cereibacter</taxon>
    </lineage>
</organism>
<comment type="caution">
    <text evidence="1">The sequence shown here is derived from an EMBL/GenBank/DDBJ whole genome shotgun (WGS) entry which is preliminary data.</text>
</comment>
<feature type="non-terminal residue" evidence="1">
    <location>
        <position position="100"/>
    </location>
</feature>
<accession>A0A4U0YN60</accession>
<gene>
    <name evidence="1" type="ORF">FAZ78_25915</name>
</gene>
<protein>
    <submittedName>
        <fullName evidence="1">Transposase</fullName>
    </submittedName>
</protein>
<evidence type="ECO:0000313" key="1">
    <source>
        <dbReference type="EMBL" id="TKA93802.1"/>
    </source>
</evidence>
<dbReference type="EMBL" id="SWAU01000677">
    <property type="protein sequence ID" value="TKA93802.1"/>
    <property type="molecule type" value="Genomic_DNA"/>
</dbReference>